<organism evidence="7 8">
    <name type="scientific">Methanolobus halotolerans</name>
    <dbReference type="NCBI Taxonomy" id="2052935"/>
    <lineage>
        <taxon>Archaea</taxon>
        <taxon>Methanobacteriati</taxon>
        <taxon>Methanobacteriota</taxon>
        <taxon>Stenosarchaea group</taxon>
        <taxon>Methanomicrobia</taxon>
        <taxon>Methanosarcinales</taxon>
        <taxon>Methanosarcinaceae</taxon>
        <taxon>Methanolobus</taxon>
    </lineage>
</organism>
<sequence length="301" mass="32373">MYDLIIVGGGPAGLSAGIYAVRYGMDVLVLEKSIVQGQISLTSVIENYPGFASISGGELMQQFKAHATAAGVKTKAAEVKKVEDGGDRKIISTFDEEIEARAVIIATGAEPRRLGVPGESKFLARGVSYCATCDGPFFAGQEVIVVGGGDSAITEALILSGIVSKVYIVHRREELRSCNLLKERAAEKENIEFIWDTTVEEILGEELVEKVRLKNVKTKETTEMSIDGVFIYVGITPRTGIVDVDKDKVGFIKTSDLMETSARGIYAAGDCRETVLWQVVTAVSDGAVATVSAYKYIMGLE</sequence>
<dbReference type="PROSITE" id="PS00573">
    <property type="entry name" value="PYRIDINE_REDOX_2"/>
    <property type="match status" value="1"/>
</dbReference>
<keyword evidence="4" id="KW-1015">Disulfide bond</keyword>
<dbReference type="OrthoDB" id="27340at2157"/>
<evidence type="ECO:0000256" key="5">
    <source>
        <dbReference type="ARBA" id="ARBA00023284"/>
    </source>
</evidence>
<evidence type="ECO:0000259" key="6">
    <source>
        <dbReference type="Pfam" id="PF07992"/>
    </source>
</evidence>
<gene>
    <name evidence="7" type="primary">trxB</name>
    <name evidence="7" type="ORF">CUN85_00920</name>
</gene>
<dbReference type="Proteomes" id="UP000297295">
    <property type="component" value="Unassembled WGS sequence"/>
</dbReference>
<dbReference type="AlphaFoldDB" id="A0A4E0PYU1"/>
<protein>
    <submittedName>
        <fullName evidence="7">Thioredoxin-disulfide reductase</fullName>
    </submittedName>
</protein>
<keyword evidence="3" id="KW-0560">Oxidoreductase</keyword>
<dbReference type="EMBL" id="PGGK01000001">
    <property type="protein sequence ID" value="TGC11468.1"/>
    <property type="molecule type" value="Genomic_DNA"/>
</dbReference>
<dbReference type="PANTHER" id="PTHR48105">
    <property type="entry name" value="THIOREDOXIN REDUCTASE 1-RELATED-RELATED"/>
    <property type="match status" value="1"/>
</dbReference>
<comment type="caution">
    <text evidence="7">The sequence shown here is derived from an EMBL/GenBank/DDBJ whole genome shotgun (WGS) entry which is preliminary data.</text>
</comment>
<dbReference type="SUPFAM" id="SSF51905">
    <property type="entry name" value="FAD/NAD(P)-binding domain"/>
    <property type="match status" value="1"/>
</dbReference>
<keyword evidence="8" id="KW-1185">Reference proteome</keyword>
<keyword evidence="2" id="KW-0274">FAD</keyword>
<evidence type="ECO:0000256" key="2">
    <source>
        <dbReference type="ARBA" id="ARBA00022827"/>
    </source>
</evidence>
<dbReference type="NCBIfam" id="TIGR01292">
    <property type="entry name" value="TRX_reduct"/>
    <property type="match status" value="1"/>
</dbReference>
<dbReference type="PRINTS" id="PR00469">
    <property type="entry name" value="PNDRDTASEII"/>
</dbReference>
<evidence type="ECO:0000256" key="3">
    <source>
        <dbReference type="ARBA" id="ARBA00023002"/>
    </source>
</evidence>
<dbReference type="Gene3D" id="3.50.50.60">
    <property type="entry name" value="FAD/NAD(P)-binding domain"/>
    <property type="match status" value="2"/>
</dbReference>
<dbReference type="InterPro" id="IPR023753">
    <property type="entry name" value="FAD/NAD-binding_dom"/>
</dbReference>
<feature type="domain" description="FAD/NAD(P)-binding" evidence="6">
    <location>
        <begin position="2"/>
        <end position="286"/>
    </location>
</feature>
<dbReference type="InterPro" id="IPR050097">
    <property type="entry name" value="Ferredoxin-NADP_redctase_2"/>
</dbReference>
<dbReference type="InterPro" id="IPR036188">
    <property type="entry name" value="FAD/NAD-bd_sf"/>
</dbReference>
<dbReference type="GO" id="GO:0005737">
    <property type="term" value="C:cytoplasm"/>
    <property type="evidence" value="ECO:0007669"/>
    <property type="project" value="InterPro"/>
</dbReference>
<evidence type="ECO:0000256" key="4">
    <source>
        <dbReference type="ARBA" id="ARBA00023157"/>
    </source>
</evidence>
<name>A0A4E0PYU1_9EURY</name>
<proteinExistence type="predicted"/>
<dbReference type="RefSeq" id="WP_135388051.1">
    <property type="nucleotide sequence ID" value="NZ_PGGK01000001.1"/>
</dbReference>
<evidence type="ECO:0000313" key="7">
    <source>
        <dbReference type="EMBL" id="TGC11468.1"/>
    </source>
</evidence>
<keyword evidence="5" id="KW-0676">Redox-active center</keyword>
<dbReference type="PRINTS" id="PR00368">
    <property type="entry name" value="FADPNR"/>
</dbReference>
<dbReference type="InterPro" id="IPR005982">
    <property type="entry name" value="Thioredox_Rdtase"/>
</dbReference>
<reference evidence="7 8" key="1">
    <citation type="submission" date="2017-11" db="EMBL/GenBank/DDBJ databases">
        <title>Isolation and Characterization of Methanogenic Archaea from Saline Meromictic Lake at Siberia.</title>
        <authorList>
            <person name="Shen Y."/>
            <person name="Huang H.-H."/>
            <person name="Lai M.-C."/>
            <person name="Chen S.-C."/>
        </authorList>
    </citation>
    <scope>NUCLEOTIDE SEQUENCE [LARGE SCALE GENOMIC DNA]</scope>
    <source>
        <strain evidence="7 8">SY-01</strain>
    </source>
</reference>
<evidence type="ECO:0000313" key="8">
    <source>
        <dbReference type="Proteomes" id="UP000297295"/>
    </source>
</evidence>
<evidence type="ECO:0000256" key="1">
    <source>
        <dbReference type="ARBA" id="ARBA00022630"/>
    </source>
</evidence>
<accession>A0A4E0PYU1</accession>
<keyword evidence="1" id="KW-0285">Flavoprotein</keyword>
<dbReference type="GO" id="GO:0019430">
    <property type="term" value="P:removal of superoxide radicals"/>
    <property type="evidence" value="ECO:0007669"/>
    <property type="project" value="InterPro"/>
</dbReference>
<dbReference type="InterPro" id="IPR008255">
    <property type="entry name" value="Pyr_nucl-diS_OxRdtase_2_AS"/>
</dbReference>
<dbReference type="GO" id="GO:0004791">
    <property type="term" value="F:thioredoxin-disulfide reductase (NADPH) activity"/>
    <property type="evidence" value="ECO:0007669"/>
    <property type="project" value="InterPro"/>
</dbReference>
<dbReference type="Pfam" id="PF07992">
    <property type="entry name" value="Pyr_redox_2"/>
    <property type="match status" value="1"/>
</dbReference>